<sequence>MGSRRRITKDLMKAKGVQTKHKETRYDERGRPYSVLVSSIASTGLRVKEA</sequence>
<dbReference type="STRING" id="1936003.STSP2_03135"/>
<evidence type="ECO:0000313" key="2">
    <source>
        <dbReference type="EMBL" id="AQT69935.1"/>
    </source>
</evidence>
<protein>
    <submittedName>
        <fullName evidence="2">Uncharacterized protein</fullName>
    </submittedName>
</protein>
<name>A0A1U9NQ34_9BACT</name>
<accession>A0A1U9NQ34</accession>
<feature type="region of interest" description="Disordered" evidence="1">
    <location>
        <begin position="1"/>
        <end position="26"/>
    </location>
</feature>
<organism evidence="2 3">
    <name type="scientific">Anaerohalosphaera lusitana</name>
    <dbReference type="NCBI Taxonomy" id="1936003"/>
    <lineage>
        <taxon>Bacteria</taxon>
        <taxon>Pseudomonadati</taxon>
        <taxon>Planctomycetota</taxon>
        <taxon>Phycisphaerae</taxon>
        <taxon>Sedimentisphaerales</taxon>
        <taxon>Anaerohalosphaeraceae</taxon>
        <taxon>Anaerohalosphaera</taxon>
    </lineage>
</organism>
<evidence type="ECO:0000313" key="3">
    <source>
        <dbReference type="Proteomes" id="UP000189674"/>
    </source>
</evidence>
<dbReference type="Proteomes" id="UP000189674">
    <property type="component" value="Chromosome"/>
</dbReference>
<proteinExistence type="predicted"/>
<dbReference type="KEGG" id="alus:STSP2_03135"/>
<keyword evidence="3" id="KW-1185">Reference proteome</keyword>
<dbReference type="RefSeq" id="WP_169853263.1">
    <property type="nucleotide sequence ID" value="NZ_CP019791.1"/>
</dbReference>
<dbReference type="EMBL" id="CP019791">
    <property type="protein sequence ID" value="AQT69935.1"/>
    <property type="molecule type" value="Genomic_DNA"/>
</dbReference>
<reference evidence="3" key="1">
    <citation type="submission" date="2017-02" db="EMBL/GenBank/DDBJ databases">
        <title>Comparative genomics and description of representatives of a novel lineage of planctomycetes thriving in anoxic sediments.</title>
        <authorList>
            <person name="Spring S."/>
            <person name="Bunk B."/>
            <person name="Sproer C."/>
        </authorList>
    </citation>
    <scope>NUCLEOTIDE SEQUENCE [LARGE SCALE GENOMIC DNA]</scope>
    <source>
        <strain evidence="3">ST-NAGAB-D1</strain>
    </source>
</reference>
<dbReference type="AlphaFoldDB" id="A0A1U9NQ34"/>
<evidence type="ECO:0000256" key="1">
    <source>
        <dbReference type="SAM" id="MobiDB-lite"/>
    </source>
</evidence>
<gene>
    <name evidence="2" type="ORF">STSP2_03135</name>
</gene>